<protein>
    <recommendedName>
        <fullName evidence="4">CFA20 domain-containing protein</fullName>
    </recommendedName>
</protein>
<sequence>MTGHTIFKDVLVPRDPGCLSAAKIQNESCCAIMHDRALHTSVLVLKGGLAHARVEIPCECHQLLSNKFPQLLIILQTCLGSFDSFALEVAMHVCSSLRVELTIGTQFSKATVEDANREVVASKMPLIIPRNRWVQVVFHVSGILTHLLNLSPIQSLDSIALSGTCKTSRLTVCNDEAEAINLAPGDMALFAVPAYAPPIWQTAAVTAAPAVVNASRTPSGSNIVANSNGTRLPVVGETTMERQRTPIVQQDGTLKRNLQSPPLEHPSPMSGMSPTSQPSFLCETMQEKLGMATKHRCLDASTSTFSPPLPPQQRQRAPSSPQAFQPKHNQKQAEFSSTNGNGSYIRLVNQTNRLQQRNNNAFTRIRSNNSVPKESAVGGRLTPALVTTANVAAPTCCSSADAWCGITGWEEAIDPLGGVNTSSLGGVEFAGQSLLQSNQASVGERGATGVNNKPNKAVDVQRSKMQQPKKMTEARKRAVAVSGRCRRGGGNRGTDFQGFLDGDTGRGTTHAAKRRDLALRQSHVRERIKLLKEAQLSARRIHEMKKLAASELPIDPLEEAQMMVEGEVVDVMKEPRCGYGFGYLGVLREGGGFETDEGVDTKLKGALTLALSELSEEEDEGD</sequence>
<proteinExistence type="predicted"/>
<dbReference type="OMA" id="IIPRNKW"/>
<name>A0A3R7KIM5_TRYRA</name>
<dbReference type="OrthoDB" id="10261083at2759"/>
<gene>
    <name evidence="2" type="ORF">TraAM80_02926</name>
</gene>
<feature type="compositionally biased region" description="Polar residues" evidence="1">
    <location>
        <begin position="248"/>
        <end position="260"/>
    </location>
</feature>
<reference evidence="2 3" key="1">
    <citation type="journal article" date="2018" name="BMC Genomics">
        <title>Genomic comparison of Trypanosoma conorhini and Trypanosoma rangeli to Trypanosoma cruzi strains of high and low virulence.</title>
        <authorList>
            <person name="Bradwell K.R."/>
            <person name="Koparde V.N."/>
            <person name="Matveyev A.V."/>
            <person name="Serrano M.G."/>
            <person name="Alves J.M."/>
            <person name="Parikh H."/>
            <person name="Huang B."/>
            <person name="Lee V."/>
            <person name="Espinosa-Alvarez O."/>
            <person name="Ortiz P.A."/>
            <person name="Costa-Martins A.G."/>
            <person name="Teixeira M.M."/>
            <person name="Buck G.A."/>
        </authorList>
    </citation>
    <scope>NUCLEOTIDE SEQUENCE [LARGE SCALE GENOMIC DNA]</scope>
    <source>
        <strain evidence="2 3">AM80</strain>
    </source>
</reference>
<evidence type="ECO:0008006" key="4">
    <source>
        <dbReference type="Google" id="ProtNLM"/>
    </source>
</evidence>
<dbReference type="EMBL" id="MKGL01000068">
    <property type="protein sequence ID" value="RNF08336.1"/>
    <property type="molecule type" value="Genomic_DNA"/>
</dbReference>
<dbReference type="GeneID" id="40326859"/>
<dbReference type="Proteomes" id="UP000283634">
    <property type="component" value="Unassembled WGS sequence"/>
</dbReference>
<feature type="compositionally biased region" description="Polar residues" evidence="1">
    <location>
        <begin position="332"/>
        <end position="342"/>
    </location>
</feature>
<evidence type="ECO:0000256" key="1">
    <source>
        <dbReference type="SAM" id="MobiDB-lite"/>
    </source>
</evidence>
<comment type="caution">
    <text evidence="2">The sequence shown here is derived from an EMBL/GenBank/DDBJ whole genome shotgun (WGS) entry which is preliminary data.</text>
</comment>
<accession>A0A3R7KIM5</accession>
<feature type="region of interest" description="Disordered" evidence="1">
    <location>
        <begin position="248"/>
        <end position="278"/>
    </location>
</feature>
<evidence type="ECO:0000313" key="2">
    <source>
        <dbReference type="EMBL" id="RNF08336.1"/>
    </source>
</evidence>
<dbReference type="VEuPathDB" id="TriTrypDB:TRSC58_00757"/>
<organism evidence="2 3">
    <name type="scientific">Trypanosoma rangeli</name>
    <dbReference type="NCBI Taxonomy" id="5698"/>
    <lineage>
        <taxon>Eukaryota</taxon>
        <taxon>Discoba</taxon>
        <taxon>Euglenozoa</taxon>
        <taxon>Kinetoplastea</taxon>
        <taxon>Metakinetoplastina</taxon>
        <taxon>Trypanosomatida</taxon>
        <taxon>Trypanosomatidae</taxon>
        <taxon>Trypanosoma</taxon>
        <taxon>Herpetosoma</taxon>
    </lineage>
</organism>
<dbReference type="AlphaFoldDB" id="A0A3R7KIM5"/>
<feature type="region of interest" description="Disordered" evidence="1">
    <location>
        <begin position="300"/>
        <end position="343"/>
    </location>
</feature>
<keyword evidence="3" id="KW-1185">Reference proteome</keyword>
<dbReference type="RefSeq" id="XP_029240337.1">
    <property type="nucleotide sequence ID" value="XM_029379914.1"/>
</dbReference>
<feature type="compositionally biased region" description="Low complexity" evidence="1">
    <location>
        <begin position="312"/>
        <end position="323"/>
    </location>
</feature>
<evidence type="ECO:0000313" key="3">
    <source>
        <dbReference type="Proteomes" id="UP000283634"/>
    </source>
</evidence>